<feature type="non-terminal residue" evidence="2">
    <location>
        <position position="454"/>
    </location>
</feature>
<reference evidence="2 3" key="1">
    <citation type="submission" date="2018-02" db="EMBL/GenBank/DDBJ databases">
        <title>The genomes of Aspergillus section Nigri reveals drivers in fungal speciation.</title>
        <authorList>
            <consortium name="DOE Joint Genome Institute"/>
            <person name="Vesth T.C."/>
            <person name="Nybo J."/>
            <person name="Theobald S."/>
            <person name="Brandl J."/>
            <person name="Frisvad J.C."/>
            <person name="Nielsen K.F."/>
            <person name="Lyhne E.K."/>
            <person name="Kogle M.E."/>
            <person name="Kuo A."/>
            <person name="Riley R."/>
            <person name="Clum A."/>
            <person name="Nolan M."/>
            <person name="Lipzen A."/>
            <person name="Salamov A."/>
            <person name="Henrissat B."/>
            <person name="Wiebenga A."/>
            <person name="De vries R.P."/>
            <person name="Grigoriev I.V."/>
            <person name="Mortensen U.H."/>
            <person name="Andersen M.R."/>
            <person name="Baker S.E."/>
        </authorList>
    </citation>
    <scope>NUCLEOTIDE SEQUENCE [LARGE SCALE GENOMIC DNA]</scope>
    <source>
        <strain evidence="2 3">CBS 121593</strain>
    </source>
</reference>
<dbReference type="VEuPathDB" id="FungiDB:BO80DRAFT_342390"/>
<name>A0A395H9P6_9EURO</name>
<evidence type="ECO:0000313" key="3">
    <source>
        <dbReference type="Proteomes" id="UP000249402"/>
    </source>
</evidence>
<protein>
    <recommendedName>
        <fullName evidence="4">Cell wall protein</fullName>
    </recommendedName>
</protein>
<keyword evidence="1" id="KW-0732">Signal</keyword>
<dbReference type="OrthoDB" id="4526936at2759"/>
<dbReference type="Proteomes" id="UP000249402">
    <property type="component" value="Unassembled WGS sequence"/>
</dbReference>
<dbReference type="GeneID" id="37220073"/>
<keyword evidence="3" id="KW-1185">Reference proteome</keyword>
<evidence type="ECO:0000256" key="1">
    <source>
        <dbReference type="SAM" id="SignalP"/>
    </source>
</evidence>
<organism evidence="2 3">
    <name type="scientific">Aspergillus ibericus CBS 121593</name>
    <dbReference type="NCBI Taxonomy" id="1448316"/>
    <lineage>
        <taxon>Eukaryota</taxon>
        <taxon>Fungi</taxon>
        <taxon>Dikarya</taxon>
        <taxon>Ascomycota</taxon>
        <taxon>Pezizomycotina</taxon>
        <taxon>Eurotiomycetes</taxon>
        <taxon>Eurotiomycetidae</taxon>
        <taxon>Eurotiales</taxon>
        <taxon>Aspergillaceae</taxon>
        <taxon>Aspergillus</taxon>
        <taxon>Aspergillus subgen. Circumdati</taxon>
    </lineage>
</organism>
<dbReference type="RefSeq" id="XP_025577281.1">
    <property type="nucleotide sequence ID" value="XM_025715208.1"/>
</dbReference>
<feature type="chain" id="PRO_5017217249" description="Cell wall protein" evidence="1">
    <location>
        <begin position="19"/>
        <end position="454"/>
    </location>
</feature>
<proteinExistence type="predicted"/>
<gene>
    <name evidence="2" type="ORF">BO80DRAFT_342390</name>
</gene>
<evidence type="ECO:0008006" key="4">
    <source>
        <dbReference type="Google" id="ProtNLM"/>
    </source>
</evidence>
<accession>A0A395H9P6</accession>
<dbReference type="AlphaFoldDB" id="A0A395H9P6"/>
<dbReference type="STRING" id="1448316.A0A395H9P6"/>
<evidence type="ECO:0000313" key="2">
    <source>
        <dbReference type="EMBL" id="RAL02954.1"/>
    </source>
</evidence>
<dbReference type="EMBL" id="KZ824429">
    <property type="protein sequence ID" value="RAL02954.1"/>
    <property type="molecule type" value="Genomic_DNA"/>
</dbReference>
<sequence>MRSDKLLVLAGLASYALALPTKDLDARTFGLVAEILTDIGEDLTGFIEALLGGGVKSSASLLTGISAQAAAVLEGGALGCTAGTIEASARAELAAWIRAHAEFDASLKTALIAWCEGEASATLSVDVRAGLSLFIPTCAEVAAKGDLYVTVDGIFSVTDLEAAVVLSSSLQTSLSAFVSGSVGVELDVDVRAGLSLCAGGGVVADLAADVEAALKAWLSGSECSLSASLKVAVEAWLEGKTATGVVTIGTVPTAGLTTVSVGAAINALVESSGVLTASAQAYLSAFLKSSLAADIESDVEVVLEACIAGKLASSVSADARVALATWLSGSSCSLGVELKAVLYFWLSFALSGDVTIDLSTDIITELETFITGTIDTLIGVNISGILSLLLSGESLASISLDSRAELSAVIGGAAGVDISSSIEVIIIEWLTGCSLSGGPTVSIGTGSGSSSGSS</sequence>
<feature type="signal peptide" evidence="1">
    <location>
        <begin position="1"/>
        <end position="18"/>
    </location>
</feature>